<dbReference type="GO" id="GO:0051082">
    <property type="term" value="F:unfolded protein binding"/>
    <property type="evidence" value="ECO:0007669"/>
    <property type="project" value="TreeGrafter"/>
</dbReference>
<protein>
    <submittedName>
        <fullName evidence="3">J domain-containing protein</fullName>
    </submittedName>
</protein>
<feature type="region of interest" description="Disordered" evidence="1">
    <location>
        <begin position="67"/>
        <end position="86"/>
    </location>
</feature>
<proteinExistence type="predicted"/>
<name>A0A8H6T2C5_9AGAR</name>
<dbReference type="InterPro" id="IPR018253">
    <property type="entry name" value="DnaJ_domain_CS"/>
</dbReference>
<evidence type="ECO:0000256" key="1">
    <source>
        <dbReference type="SAM" id="MobiDB-lite"/>
    </source>
</evidence>
<dbReference type="PANTHER" id="PTHR43948">
    <property type="entry name" value="DNAJ HOMOLOG SUBFAMILY B"/>
    <property type="match status" value="1"/>
</dbReference>
<dbReference type="AlphaFoldDB" id="A0A8H6T2C5"/>
<feature type="domain" description="J" evidence="2">
    <location>
        <begin position="2"/>
        <end position="69"/>
    </location>
</feature>
<dbReference type="PANTHER" id="PTHR43948:SF10">
    <property type="entry name" value="MRJ, ISOFORM E"/>
    <property type="match status" value="1"/>
</dbReference>
<evidence type="ECO:0000259" key="2">
    <source>
        <dbReference type="PROSITE" id="PS50076"/>
    </source>
</evidence>
<dbReference type="PRINTS" id="PR00625">
    <property type="entry name" value="JDOMAIN"/>
</dbReference>
<dbReference type="InterPro" id="IPR036869">
    <property type="entry name" value="J_dom_sf"/>
</dbReference>
<dbReference type="SUPFAM" id="SSF46565">
    <property type="entry name" value="Chaperone J-domain"/>
    <property type="match status" value="1"/>
</dbReference>
<evidence type="ECO:0000313" key="4">
    <source>
        <dbReference type="Proteomes" id="UP000636479"/>
    </source>
</evidence>
<dbReference type="RefSeq" id="XP_037223035.1">
    <property type="nucleotide sequence ID" value="XM_037360150.1"/>
</dbReference>
<keyword evidence="4" id="KW-1185">Reference proteome</keyword>
<dbReference type="Proteomes" id="UP000636479">
    <property type="component" value="Unassembled WGS sequence"/>
</dbReference>
<dbReference type="PROSITE" id="PS00636">
    <property type="entry name" value="DNAJ_1"/>
    <property type="match status" value="1"/>
</dbReference>
<dbReference type="CDD" id="cd06257">
    <property type="entry name" value="DnaJ"/>
    <property type="match status" value="1"/>
</dbReference>
<organism evidence="3 4">
    <name type="scientific">Mycena indigotica</name>
    <dbReference type="NCBI Taxonomy" id="2126181"/>
    <lineage>
        <taxon>Eukaryota</taxon>
        <taxon>Fungi</taxon>
        <taxon>Dikarya</taxon>
        <taxon>Basidiomycota</taxon>
        <taxon>Agaricomycotina</taxon>
        <taxon>Agaricomycetes</taxon>
        <taxon>Agaricomycetidae</taxon>
        <taxon>Agaricales</taxon>
        <taxon>Marasmiineae</taxon>
        <taxon>Mycenaceae</taxon>
        <taxon>Mycena</taxon>
    </lineage>
</organism>
<dbReference type="GO" id="GO:0051087">
    <property type="term" value="F:protein-folding chaperone binding"/>
    <property type="evidence" value="ECO:0007669"/>
    <property type="project" value="TreeGrafter"/>
</dbReference>
<reference evidence="3" key="1">
    <citation type="submission" date="2020-05" db="EMBL/GenBank/DDBJ databases">
        <title>Mycena genomes resolve the evolution of fungal bioluminescence.</title>
        <authorList>
            <person name="Tsai I.J."/>
        </authorList>
    </citation>
    <scope>NUCLEOTIDE SEQUENCE</scope>
    <source>
        <strain evidence="3">171206Taipei</strain>
    </source>
</reference>
<dbReference type="InterPro" id="IPR001623">
    <property type="entry name" value="DnaJ_domain"/>
</dbReference>
<dbReference type="GO" id="GO:0005737">
    <property type="term" value="C:cytoplasm"/>
    <property type="evidence" value="ECO:0007669"/>
    <property type="project" value="TreeGrafter"/>
</dbReference>
<dbReference type="Gene3D" id="1.10.287.110">
    <property type="entry name" value="DnaJ domain"/>
    <property type="match status" value="1"/>
</dbReference>
<dbReference type="GeneID" id="59342666"/>
<gene>
    <name evidence="3" type="ORF">MIND_00329500</name>
</gene>
<dbReference type="Pfam" id="PF00226">
    <property type="entry name" value="DnaJ"/>
    <property type="match status" value="1"/>
</dbReference>
<comment type="caution">
    <text evidence="3">The sequence shown here is derived from an EMBL/GenBank/DDBJ whole genome shotgun (WGS) entry which is preliminary data.</text>
</comment>
<dbReference type="EMBL" id="JACAZF010000003">
    <property type="protein sequence ID" value="KAF7309585.1"/>
    <property type="molecule type" value="Genomic_DNA"/>
</dbReference>
<evidence type="ECO:0000313" key="3">
    <source>
        <dbReference type="EMBL" id="KAF7309585.1"/>
    </source>
</evidence>
<accession>A0A8H6T2C5</accession>
<dbReference type="GO" id="GO:0044183">
    <property type="term" value="F:protein folding chaperone"/>
    <property type="evidence" value="ECO:0007669"/>
    <property type="project" value="TreeGrafter"/>
</dbReference>
<sequence>MDHYEALGIPPTARPDQIRRAYKAKALETHPDKASTEDKLAAEARFHQVQQAFEVLSDPFKRRTYDIQQGYPKLKTASDTQSRRNREREAWALKSWQESEEHFRLLRQQARDDRTRQEVEYKAMVERILAEFHRQNPEWKSRQQHINSRVRQL</sequence>
<dbReference type="SMART" id="SM00271">
    <property type="entry name" value="DnaJ"/>
    <property type="match status" value="1"/>
</dbReference>
<dbReference type="PROSITE" id="PS50076">
    <property type="entry name" value="DNAJ_2"/>
    <property type="match status" value="1"/>
</dbReference>
<dbReference type="OrthoDB" id="442087at2759"/>